<dbReference type="Gene3D" id="3.30.450.40">
    <property type="match status" value="1"/>
</dbReference>
<dbReference type="InterPro" id="IPR029016">
    <property type="entry name" value="GAF-like_dom_sf"/>
</dbReference>
<accession>A0ABV6YVK6</accession>
<sequence length="554" mass="62953">MEYQSNILYFDDSLRNFDELKLMINDRYNIFHARTAAESFEILTSAQIQVIIIDQKMLQAAGNGFWEKIKTQFKEPLRLLTGSGDDLSVILRAINYGEIFQYISKPWVEKEIVHTLEAALKLYDQKQSQKHLVGDLKHLFDRLNFLHTISQQISEKKPLPQLLHDIMESSKMVMDAEASSLLLYNLADKKLHFFSATGVKQKLIKKYSVDLGMGIAGWVAEHQKPLLIEDCYNDPRFNPDYDKKTSFTTKSMICVPLIRKNQLLGVVQVINKKGGLIFDERDLTIFETLASQCAIAIENAKLIEIQVETESLERELETAREIQQTLLPSVLPHYDDIQIAAHLIPAKQVGGDYYNILKINANQSLFFIADVTGKSISAAMIVSTISSCLNTYLKLNQQHFDLMTLVTSLNMVLTEATTENKFATCWFGLYHHDTRKLVSINAGHNYPYLFRADQAQPLELQTGGLFLGSFQLPYQTEEIQLKQSDCLVFYTDGVTEAMNMAGEEFGDNRLKDIIIHHQQKDATQILAEIVNDIKDHVGQAQQSDDITCAVVKVL</sequence>
<feature type="domain" description="PPM-type phosphatase" evidence="6">
    <location>
        <begin position="336"/>
        <end position="553"/>
    </location>
</feature>
<evidence type="ECO:0000256" key="3">
    <source>
        <dbReference type="ARBA" id="ARBA00022801"/>
    </source>
</evidence>
<feature type="modified residue" description="4-aspartylphosphate" evidence="4">
    <location>
        <position position="54"/>
    </location>
</feature>
<feature type="domain" description="Response regulatory" evidence="5">
    <location>
        <begin position="6"/>
        <end position="120"/>
    </location>
</feature>
<dbReference type="Gene3D" id="3.60.40.10">
    <property type="entry name" value="PPM-type phosphatase domain"/>
    <property type="match status" value="1"/>
</dbReference>
<dbReference type="SUPFAM" id="SSF52172">
    <property type="entry name" value="CheY-like"/>
    <property type="match status" value="1"/>
</dbReference>
<dbReference type="Pfam" id="PF00072">
    <property type="entry name" value="Response_reg"/>
    <property type="match status" value="1"/>
</dbReference>
<evidence type="ECO:0000259" key="5">
    <source>
        <dbReference type="PROSITE" id="PS50110"/>
    </source>
</evidence>
<dbReference type="InterPro" id="IPR001932">
    <property type="entry name" value="PPM-type_phosphatase-like_dom"/>
</dbReference>
<evidence type="ECO:0000256" key="2">
    <source>
        <dbReference type="ARBA" id="ARBA00022777"/>
    </source>
</evidence>
<protein>
    <submittedName>
        <fullName evidence="7">SpoIIE family protein phosphatase</fullName>
    </submittedName>
</protein>
<dbReference type="PROSITE" id="PS51746">
    <property type="entry name" value="PPM_2"/>
    <property type="match status" value="1"/>
</dbReference>
<keyword evidence="8" id="KW-1185">Reference proteome</keyword>
<name>A0ABV6YVK6_UNCC1</name>
<evidence type="ECO:0000259" key="6">
    <source>
        <dbReference type="PROSITE" id="PS51746"/>
    </source>
</evidence>
<dbReference type="SMART" id="SM00065">
    <property type="entry name" value="GAF"/>
    <property type="match status" value="1"/>
</dbReference>
<comment type="caution">
    <text evidence="7">The sequence shown here is derived from an EMBL/GenBank/DDBJ whole genome shotgun (WGS) entry which is preliminary data.</text>
</comment>
<dbReference type="Proteomes" id="UP001594351">
    <property type="component" value="Unassembled WGS sequence"/>
</dbReference>
<keyword evidence="4" id="KW-0597">Phosphoprotein</keyword>
<dbReference type="SUPFAM" id="SSF81606">
    <property type="entry name" value="PP2C-like"/>
    <property type="match status" value="1"/>
</dbReference>
<reference evidence="7 8" key="1">
    <citation type="submission" date="2024-09" db="EMBL/GenBank/DDBJ databases">
        <title>Laminarin stimulates single cell rates of sulfate reduction while oxygen inhibits transcriptomic activity in coastal marine sediment.</title>
        <authorList>
            <person name="Lindsay M."/>
            <person name="Orcutt B."/>
            <person name="Emerson D."/>
            <person name="Stepanauskas R."/>
            <person name="D'Angelo T."/>
        </authorList>
    </citation>
    <scope>NUCLEOTIDE SEQUENCE [LARGE SCALE GENOMIC DNA]</scope>
    <source>
        <strain evidence="7">SAG AM-311-K15</strain>
    </source>
</reference>
<keyword evidence="2" id="KW-0418">Kinase</keyword>
<dbReference type="InterPro" id="IPR052016">
    <property type="entry name" value="Bact_Sigma-Reg"/>
</dbReference>
<dbReference type="PANTHER" id="PTHR43156:SF2">
    <property type="entry name" value="STAGE II SPORULATION PROTEIN E"/>
    <property type="match status" value="1"/>
</dbReference>
<gene>
    <name evidence="7" type="ORF">ACFL27_08420</name>
</gene>
<dbReference type="InterPro" id="IPR036457">
    <property type="entry name" value="PPM-type-like_dom_sf"/>
</dbReference>
<dbReference type="EMBL" id="JBHPBY010000083">
    <property type="protein sequence ID" value="MFC1850200.1"/>
    <property type="molecule type" value="Genomic_DNA"/>
</dbReference>
<dbReference type="InterPro" id="IPR003018">
    <property type="entry name" value="GAF"/>
</dbReference>
<dbReference type="PROSITE" id="PS50110">
    <property type="entry name" value="RESPONSE_REGULATORY"/>
    <property type="match status" value="1"/>
</dbReference>
<dbReference type="Gene3D" id="3.40.50.2300">
    <property type="match status" value="1"/>
</dbReference>
<evidence type="ECO:0000313" key="7">
    <source>
        <dbReference type="EMBL" id="MFC1850200.1"/>
    </source>
</evidence>
<dbReference type="Pfam" id="PF01590">
    <property type="entry name" value="GAF"/>
    <property type="match status" value="1"/>
</dbReference>
<proteinExistence type="predicted"/>
<dbReference type="SMART" id="SM00331">
    <property type="entry name" value="PP2C_SIG"/>
    <property type="match status" value="1"/>
</dbReference>
<evidence type="ECO:0000256" key="1">
    <source>
        <dbReference type="ARBA" id="ARBA00022679"/>
    </source>
</evidence>
<organism evidence="7 8">
    <name type="scientific">candidate division CSSED10-310 bacterium</name>
    <dbReference type="NCBI Taxonomy" id="2855610"/>
    <lineage>
        <taxon>Bacteria</taxon>
        <taxon>Bacteria division CSSED10-310</taxon>
    </lineage>
</organism>
<keyword evidence="3" id="KW-0378">Hydrolase</keyword>
<dbReference type="InterPro" id="IPR001789">
    <property type="entry name" value="Sig_transdc_resp-reg_receiver"/>
</dbReference>
<dbReference type="InterPro" id="IPR011006">
    <property type="entry name" value="CheY-like_superfamily"/>
</dbReference>
<evidence type="ECO:0000313" key="8">
    <source>
        <dbReference type="Proteomes" id="UP001594351"/>
    </source>
</evidence>
<dbReference type="PANTHER" id="PTHR43156">
    <property type="entry name" value="STAGE II SPORULATION PROTEIN E-RELATED"/>
    <property type="match status" value="1"/>
</dbReference>
<evidence type="ECO:0000256" key="4">
    <source>
        <dbReference type="PROSITE-ProRule" id="PRU00169"/>
    </source>
</evidence>
<dbReference type="SUPFAM" id="SSF55781">
    <property type="entry name" value="GAF domain-like"/>
    <property type="match status" value="1"/>
</dbReference>
<keyword evidence="1" id="KW-0808">Transferase</keyword>
<dbReference type="Pfam" id="PF07228">
    <property type="entry name" value="SpoIIE"/>
    <property type="match status" value="1"/>
</dbReference>